<name>U9UAZ3_RHIID</name>
<gene>
    <name evidence="1" type="ORF">GLOINDRAFT_333837</name>
</gene>
<accession>U9UAZ3</accession>
<dbReference type="AlphaFoldDB" id="U9UAZ3"/>
<dbReference type="HOGENOM" id="CLU_2905256_0_0_1"/>
<evidence type="ECO:0000313" key="1">
    <source>
        <dbReference type="EMBL" id="ESA17569.1"/>
    </source>
</evidence>
<proteinExistence type="predicted"/>
<protein>
    <submittedName>
        <fullName evidence="1">Uncharacterized protein</fullName>
    </submittedName>
</protein>
<dbReference type="EMBL" id="KI280056">
    <property type="protein sequence ID" value="ESA17569.1"/>
    <property type="molecule type" value="Genomic_DNA"/>
</dbReference>
<reference evidence="1" key="1">
    <citation type="submission" date="2013-07" db="EMBL/GenBank/DDBJ databases">
        <title>The genome of an arbuscular mycorrhizal fungus provides insights into the evolution of the oldest plant symbiosis.</title>
        <authorList>
            <consortium name="DOE Joint Genome Institute"/>
            <person name="Tisserant E."/>
            <person name="Malbreil M."/>
            <person name="Kuo A."/>
            <person name="Kohler A."/>
            <person name="Symeonidi A."/>
            <person name="Balestrini R."/>
            <person name="Charron P."/>
            <person name="Duensing N."/>
            <person name="Frei-dit-Frey N."/>
            <person name="Gianinazzi-Pearson V."/>
            <person name="Gilbert B."/>
            <person name="Handa Y."/>
            <person name="Hijri M."/>
            <person name="Kaul R."/>
            <person name="Kawaguchi M."/>
            <person name="Krajinski F."/>
            <person name="Lammers P."/>
            <person name="Lapierre D."/>
            <person name="Masclaux F.G."/>
            <person name="Murat C."/>
            <person name="Morin E."/>
            <person name="Ndikumana S."/>
            <person name="Pagni M."/>
            <person name="Petitpierre D."/>
            <person name="Requena N."/>
            <person name="Rosikiewicz P."/>
            <person name="Riley R."/>
            <person name="Saito K."/>
            <person name="San Clemente H."/>
            <person name="Shapiro H."/>
            <person name="van Tuinen D."/>
            <person name="Becard G."/>
            <person name="Bonfante P."/>
            <person name="Paszkowski U."/>
            <person name="Shachar-Hill Y."/>
            <person name="Young J.P."/>
            <person name="Sanders I.R."/>
            <person name="Henrissat B."/>
            <person name="Rensing S.A."/>
            <person name="Grigoriev I.V."/>
            <person name="Corradi N."/>
            <person name="Roux C."/>
            <person name="Martin F."/>
        </authorList>
    </citation>
    <scope>NUCLEOTIDE SEQUENCE</scope>
    <source>
        <strain evidence="1">DAOM 197198</strain>
    </source>
</reference>
<sequence>MDKWISRCDIIWVANPILKDNLIFLLVKRLIIKVIKVLGMQILHNASSKSGISTRSYTFDRS</sequence>
<organism evidence="1">
    <name type="scientific">Rhizophagus irregularis (strain DAOM 181602 / DAOM 197198 / MUCL 43194)</name>
    <name type="common">Arbuscular mycorrhizal fungus</name>
    <name type="synonym">Glomus intraradices</name>
    <dbReference type="NCBI Taxonomy" id="747089"/>
    <lineage>
        <taxon>Eukaryota</taxon>
        <taxon>Fungi</taxon>
        <taxon>Fungi incertae sedis</taxon>
        <taxon>Mucoromycota</taxon>
        <taxon>Glomeromycotina</taxon>
        <taxon>Glomeromycetes</taxon>
        <taxon>Glomerales</taxon>
        <taxon>Glomeraceae</taxon>
        <taxon>Rhizophagus</taxon>
    </lineage>
</organism>